<dbReference type="OrthoDB" id="7173378at2"/>
<sequence length="126" mass="12733">MAVSRVARILIGLAGIMGADGVILAAASAHGADAARLASASSMLLFHACAVIGTVALIERGVIHARIGMVAAWGFVIAAALFATDLTLRQYAGHSLFPMAAPTGGTLLIASWLALAVAAAWPRQVS</sequence>
<evidence type="ECO:0000256" key="1">
    <source>
        <dbReference type="SAM" id="Phobius"/>
    </source>
</evidence>
<dbReference type="Proteomes" id="UP000190675">
    <property type="component" value="Chromosome I"/>
</dbReference>
<feature type="transmembrane region" description="Helical" evidence="1">
    <location>
        <begin position="41"/>
        <end position="58"/>
    </location>
</feature>
<keyword evidence="1" id="KW-0472">Membrane</keyword>
<dbReference type="Pfam" id="PF04241">
    <property type="entry name" value="DUF423"/>
    <property type="match status" value="1"/>
</dbReference>
<gene>
    <name evidence="2" type="ORF">SAMN05444169_1343</name>
</gene>
<dbReference type="RefSeq" id="WP_079565283.1">
    <property type="nucleotide sequence ID" value="NZ_LT670818.1"/>
</dbReference>
<accession>A0A1M5I8B3</accession>
<keyword evidence="1" id="KW-0812">Transmembrane</keyword>
<protein>
    <submittedName>
        <fullName evidence="2">Uncharacterized membrane protein YgdD, TMEM256/DUF423 family</fullName>
    </submittedName>
</protein>
<dbReference type="EMBL" id="LT670818">
    <property type="protein sequence ID" value="SHG24160.1"/>
    <property type="molecule type" value="Genomic_DNA"/>
</dbReference>
<feature type="transmembrane region" description="Helical" evidence="1">
    <location>
        <begin position="70"/>
        <end position="88"/>
    </location>
</feature>
<feature type="transmembrane region" description="Helical" evidence="1">
    <location>
        <begin position="100"/>
        <end position="121"/>
    </location>
</feature>
<dbReference type="InterPro" id="IPR006696">
    <property type="entry name" value="DUF423"/>
</dbReference>
<proteinExistence type="predicted"/>
<organism evidence="2 3">
    <name type="scientific">Bradyrhizobium erythrophlei</name>
    <dbReference type="NCBI Taxonomy" id="1437360"/>
    <lineage>
        <taxon>Bacteria</taxon>
        <taxon>Pseudomonadati</taxon>
        <taxon>Pseudomonadota</taxon>
        <taxon>Alphaproteobacteria</taxon>
        <taxon>Hyphomicrobiales</taxon>
        <taxon>Nitrobacteraceae</taxon>
        <taxon>Bradyrhizobium</taxon>
    </lineage>
</organism>
<reference evidence="2 3" key="1">
    <citation type="submission" date="2016-11" db="EMBL/GenBank/DDBJ databases">
        <authorList>
            <person name="Jaros S."/>
            <person name="Januszkiewicz K."/>
            <person name="Wedrychowicz H."/>
        </authorList>
    </citation>
    <scope>NUCLEOTIDE SEQUENCE [LARGE SCALE GENOMIC DNA]</scope>
    <source>
        <strain evidence="2 3">GAS242</strain>
    </source>
</reference>
<name>A0A1M5I8B3_9BRAD</name>
<evidence type="ECO:0000313" key="3">
    <source>
        <dbReference type="Proteomes" id="UP000190675"/>
    </source>
</evidence>
<dbReference type="AlphaFoldDB" id="A0A1M5I8B3"/>
<evidence type="ECO:0000313" key="2">
    <source>
        <dbReference type="EMBL" id="SHG24160.1"/>
    </source>
</evidence>
<keyword evidence="1" id="KW-1133">Transmembrane helix</keyword>